<reference evidence="1" key="2">
    <citation type="journal article" date="2023" name="Int. J. Mol. Sci.">
        <title>De Novo Assembly and Annotation of 11 Diverse Shrub Willow (Salix) Genomes Reveals Novel Gene Organization in Sex-Linked Regions.</title>
        <authorList>
            <person name="Hyden B."/>
            <person name="Feng K."/>
            <person name="Yates T.B."/>
            <person name="Jawdy S."/>
            <person name="Cereghino C."/>
            <person name="Smart L.B."/>
            <person name="Muchero W."/>
        </authorList>
    </citation>
    <scope>NUCLEOTIDE SEQUENCE</scope>
    <source>
        <tissue evidence="1">Shoot tip</tissue>
    </source>
</reference>
<organism evidence="1 2">
    <name type="scientific">Salix purpurea</name>
    <name type="common">Purple osier willow</name>
    <dbReference type="NCBI Taxonomy" id="77065"/>
    <lineage>
        <taxon>Eukaryota</taxon>
        <taxon>Viridiplantae</taxon>
        <taxon>Streptophyta</taxon>
        <taxon>Embryophyta</taxon>
        <taxon>Tracheophyta</taxon>
        <taxon>Spermatophyta</taxon>
        <taxon>Magnoliopsida</taxon>
        <taxon>eudicotyledons</taxon>
        <taxon>Gunneridae</taxon>
        <taxon>Pentapetalae</taxon>
        <taxon>rosids</taxon>
        <taxon>fabids</taxon>
        <taxon>Malpighiales</taxon>
        <taxon>Salicaceae</taxon>
        <taxon>Saliceae</taxon>
        <taxon>Salix</taxon>
    </lineage>
</organism>
<sequence length="91" mass="10589">MRTFITSSNVNFLDGYVRVRAKSQSLGASSASLWIGTVVECQCRVRSSHEHPKWGWIWKRVRGNLCSGYTQLEDQFLLLKYQIEMNFRKTS</sequence>
<evidence type="ECO:0000313" key="1">
    <source>
        <dbReference type="EMBL" id="KAJ6712159.1"/>
    </source>
</evidence>
<name>A0A9Q0TI93_SALPP</name>
<dbReference type="Proteomes" id="UP001151532">
    <property type="component" value="Chromosome 1"/>
</dbReference>
<comment type="caution">
    <text evidence="1">The sequence shown here is derived from an EMBL/GenBank/DDBJ whole genome shotgun (WGS) entry which is preliminary data.</text>
</comment>
<dbReference type="AlphaFoldDB" id="A0A9Q0TI93"/>
<proteinExistence type="predicted"/>
<evidence type="ECO:0000313" key="2">
    <source>
        <dbReference type="Proteomes" id="UP001151532"/>
    </source>
</evidence>
<reference evidence="1" key="1">
    <citation type="submission" date="2022-11" db="EMBL/GenBank/DDBJ databases">
        <authorList>
            <person name="Hyden B.L."/>
            <person name="Feng K."/>
            <person name="Yates T."/>
            <person name="Jawdy S."/>
            <person name="Smart L.B."/>
            <person name="Muchero W."/>
        </authorList>
    </citation>
    <scope>NUCLEOTIDE SEQUENCE</scope>
    <source>
        <tissue evidence="1">Shoot tip</tissue>
    </source>
</reference>
<gene>
    <name evidence="1" type="ORF">OIU79_008386</name>
</gene>
<accession>A0A9Q0TI93</accession>
<protein>
    <submittedName>
        <fullName evidence="1">Uncharacterized protein</fullName>
    </submittedName>
</protein>
<dbReference type="EMBL" id="JAPFFK010000015">
    <property type="protein sequence ID" value="KAJ6712159.1"/>
    <property type="molecule type" value="Genomic_DNA"/>
</dbReference>
<keyword evidence="2" id="KW-1185">Reference proteome</keyword>